<accession>A0A437QBD4</accession>
<comment type="pathway">
    <text evidence="4">Cofactor biosynthesis; ubiquinone biosynthesis.</text>
</comment>
<dbReference type="Gene3D" id="3.40.1410.10">
    <property type="entry name" value="Chorismate lyase-like"/>
    <property type="match status" value="1"/>
</dbReference>
<feature type="binding site" evidence="4">
    <location>
        <position position="122"/>
    </location>
    <ligand>
        <name>substrate</name>
    </ligand>
</feature>
<sequence>MPVRHSLIHASFDARWYHLRRLSALHAPYHWQRWLTDRGSLTQHLMNASQGHFSVEVIAQGWGRPNRSEAQILGMPPRQLALIREVHLLGNQEPWVYARSIIPAATLTGRERQLHHVGNRSLGSVLFNDRTMRRGPLEVSRFDITSEQTLWARRSQFYLSGKPLLVCEVFLPALEQVNYQPTTS</sequence>
<dbReference type="GO" id="GO:0006744">
    <property type="term" value="P:ubiquinone biosynthetic process"/>
    <property type="evidence" value="ECO:0007669"/>
    <property type="project" value="UniProtKB-UniRule"/>
</dbReference>
<dbReference type="Pfam" id="PF04345">
    <property type="entry name" value="Chor_lyase"/>
    <property type="match status" value="1"/>
</dbReference>
<feature type="binding site" evidence="4">
    <location>
        <position position="84"/>
    </location>
    <ligand>
        <name>substrate</name>
    </ligand>
</feature>
<comment type="subcellular location">
    <subcellularLocation>
        <location evidence="4">Cytoplasm</location>
    </subcellularLocation>
</comment>
<dbReference type="PANTHER" id="PTHR38683">
    <property type="entry name" value="CHORISMATE PYRUVATE-LYASE"/>
    <property type="match status" value="1"/>
</dbReference>
<dbReference type="InterPro" id="IPR007440">
    <property type="entry name" value="Chorismate--pyruvate_lyase"/>
</dbReference>
<evidence type="ECO:0000256" key="2">
    <source>
        <dbReference type="ARBA" id="ARBA00022688"/>
    </source>
</evidence>
<dbReference type="AlphaFoldDB" id="A0A437QBD4"/>
<keyword evidence="1 4" id="KW-0963">Cytoplasm</keyword>
<feature type="binding site" evidence="4">
    <location>
        <position position="168"/>
    </location>
    <ligand>
        <name>substrate</name>
    </ligand>
</feature>
<gene>
    <name evidence="4" type="primary">ubiC</name>
    <name evidence="5" type="ORF">EOE65_07400</name>
</gene>
<dbReference type="GO" id="GO:0005829">
    <property type="term" value="C:cytosol"/>
    <property type="evidence" value="ECO:0007669"/>
    <property type="project" value="TreeGrafter"/>
</dbReference>
<keyword evidence="2 4" id="KW-0831">Ubiquinone biosynthesis</keyword>
<evidence type="ECO:0000313" key="6">
    <source>
        <dbReference type="Proteomes" id="UP000282818"/>
    </source>
</evidence>
<reference evidence="5 6" key="1">
    <citation type="submission" date="2019-01" db="EMBL/GenBank/DDBJ databases">
        <authorList>
            <person name="Chen W.-M."/>
        </authorList>
    </citation>
    <scope>NUCLEOTIDE SEQUENCE [LARGE SCALE GENOMIC DNA]</scope>
    <source>
        <strain evidence="5 6">HPM-16</strain>
    </source>
</reference>
<organism evidence="5 6">
    <name type="scientific">Neptunomonas marina</name>
    <dbReference type="NCBI Taxonomy" id="1815562"/>
    <lineage>
        <taxon>Bacteria</taxon>
        <taxon>Pseudomonadati</taxon>
        <taxon>Pseudomonadota</taxon>
        <taxon>Gammaproteobacteria</taxon>
        <taxon>Oceanospirillales</taxon>
        <taxon>Oceanospirillaceae</taxon>
        <taxon>Neptunomonas</taxon>
    </lineage>
</organism>
<comment type="function">
    <text evidence="4">Removes the pyruvyl group from chorismate, with concomitant aromatization of the ring, to provide 4-hydroxybenzoate (4HB) for the ubiquinone pathway.</text>
</comment>
<dbReference type="GO" id="GO:0042866">
    <property type="term" value="P:pyruvate biosynthetic process"/>
    <property type="evidence" value="ECO:0007669"/>
    <property type="project" value="UniProtKB-UniRule"/>
</dbReference>
<comment type="caution">
    <text evidence="5">The sequence shown here is derived from an EMBL/GenBank/DDBJ whole genome shotgun (WGS) entry which is preliminary data.</text>
</comment>
<dbReference type="EC" id="4.1.3.40" evidence="4"/>
<keyword evidence="6" id="KW-1185">Reference proteome</keyword>
<comment type="similarity">
    <text evidence="4">Belongs to the UbiC family.</text>
</comment>
<keyword evidence="4" id="KW-0670">Pyruvate</keyword>
<dbReference type="HAMAP" id="MF_01632">
    <property type="entry name" value="UbiC"/>
    <property type="match status" value="1"/>
</dbReference>
<comment type="caution">
    <text evidence="4">Lacks conserved residue(s) required for the propagation of feature annotation.</text>
</comment>
<dbReference type="InterPro" id="IPR028978">
    <property type="entry name" value="Chorismate_lyase_/UTRA_dom_sf"/>
</dbReference>
<dbReference type="RefSeq" id="WP_127693654.1">
    <property type="nucleotide sequence ID" value="NZ_SACQ01000002.1"/>
</dbReference>
<comment type="catalytic activity">
    <reaction evidence="4">
        <text>chorismate = 4-hydroxybenzoate + pyruvate</text>
        <dbReference type="Rhea" id="RHEA:16505"/>
        <dbReference type="ChEBI" id="CHEBI:15361"/>
        <dbReference type="ChEBI" id="CHEBI:17879"/>
        <dbReference type="ChEBI" id="CHEBI:29748"/>
        <dbReference type="EC" id="4.1.3.40"/>
    </reaction>
</comment>
<name>A0A437QBD4_9GAMM</name>
<keyword evidence="3 4" id="KW-0456">Lyase</keyword>
<dbReference type="GO" id="GO:0008813">
    <property type="term" value="F:chorismate lyase activity"/>
    <property type="evidence" value="ECO:0007669"/>
    <property type="project" value="UniProtKB-UniRule"/>
</dbReference>
<dbReference type="Proteomes" id="UP000282818">
    <property type="component" value="Unassembled WGS sequence"/>
</dbReference>
<proteinExistence type="inferred from homology"/>
<evidence type="ECO:0000256" key="1">
    <source>
        <dbReference type="ARBA" id="ARBA00022490"/>
    </source>
</evidence>
<dbReference type="EMBL" id="SACQ01000002">
    <property type="protein sequence ID" value="RVU31795.1"/>
    <property type="molecule type" value="Genomic_DNA"/>
</dbReference>
<protein>
    <recommendedName>
        <fullName evidence="4">Probable chorismate pyruvate-lyase</fullName>
        <shortName evidence="4">CL</shortName>
        <shortName evidence="4">CPL</shortName>
        <ecNumber evidence="4">4.1.3.40</ecNumber>
    </recommendedName>
</protein>
<evidence type="ECO:0000313" key="5">
    <source>
        <dbReference type="EMBL" id="RVU31795.1"/>
    </source>
</evidence>
<dbReference type="SUPFAM" id="SSF64288">
    <property type="entry name" value="Chorismate lyase-like"/>
    <property type="match status" value="1"/>
</dbReference>
<dbReference type="PANTHER" id="PTHR38683:SF1">
    <property type="entry name" value="CHORISMATE PYRUVATE-LYASE"/>
    <property type="match status" value="1"/>
</dbReference>
<evidence type="ECO:0000256" key="3">
    <source>
        <dbReference type="ARBA" id="ARBA00023239"/>
    </source>
</evidence>
<dbReference type="UniPathway" id="UPA00232"/>
<evidence type="ECO:0000256" key="4">
    <source>
        <dbReference type="HAMAP-Rule" id="MF_01632"/>
    </source>
</evidence>